<protein>
    <submittedName>
        <fullName evidence="1">Uncharacterized protein</fullName>
    </submittedName>
</protein>
<evidence type="ECO:0000313" key="1">
    <source>
        <dbReference type="EMBL" id="CAH0368820.1"/>
    </source>
</evidence>
<evidence type="ECO:0000313" key="2">
    <source>
        <dbReference type="Proteomes" id="UP000789595"/>
    </source>
</evidence>
<reference evidence="1" key="1">
    <citation type="submission" date="2021-11" db="EMBL/GenBank/DDBJ databases">
        <authorList>
            <consortium name="Genoscope - CEA"/>
            <person name="William W."/>
        </authorList>
    </citation>
    <scope>NUCLEOTIDE SEQUENCE</scope>
</reference>
<gene>
    <name evidence="1" type="ORF">PECAL_2P19100</name>
</gene>
<comment type="caution">
    <text evidence="1">The sequence shown here is derived from an EMBL/GenBank/DDBJ whole genome shotgun (WGS) entry which is preliminary data.</text>
</comment>
<proteinExistence type="predicted"/>
<keyword evidence="2" id="KW-1185">Reference proteome</keyword>
<dbReference type="EMBL" id="CAKKNE010000002">
    <property type="protein sequence ID" value="CAH0368820.1"/>
    <property type="molecule type" value="Genomic_DNA"/>
</dbReference>
<sequence length="3050" mass="343327">MLRDLCGQRRTHRRHLASEVSTAESGFLHRHRGVRERASIIAWNLESRSNTRQLQNGESRSRAYKQKLSEVKTIINDATSEVEYYNPTEIILKDYSWRRLREWDRERRIYTEALSLAQSMPSCAETKATEKAFNVDSVVSPRRQGQMAALQVQIGLRREVAERYSLVNTLCQAKQSTCGAVIHARSEMKDLIWHHDGEEDEMSSKELNKTNLNRVWIIGVPVVTTRNHALGGVCYHGAFVTGKSLHEEHWIDLGGGALKKQGFCLAQRDVTLPSNAKADAALTEYTVSGSRTRAVNGKYRFAGYSDEVPYFTNENNISIFMAVPKGDAKFSIFARGLGALTAGFQVGSGNQFSKSEGSRIDGDVGKHLLELNATGVSKITCQATGAISAVVKPQSRHPANNLIGLREYSKLATLGSEIDRNMAFVSAGNVPPLCLDWVLLTCPRRLTKCRRRHYYVSQTERDRWVERRGQCRQTLDLKVLRCILRREALLENLHTVAFETKKSYLEFHGSTRGLLASMLVLLDQLRVAGVECAESIALWSKHCGLRNCDALGVHQKGRWIATIESEGHRLWGEVPAVHSKFRRYQRDALPPKRARITKFLGIYDRREAAIQAHEAARPRVAIEQRMLINELPAFAERVCCNDVHVHVIESRGSKPLDQLEAIVCTCVPKRDLSRAYFYEGRNYLVKMNKDLDWLDEFAPLCFYLGSNFSFKNNPLVLTAEFKRMMHLNSRGLSIVQNRKVAICEAENMFGHPSGFVTRHIGGALISWKGATKLGCTFEGNDMQRSSSHVLDGVRILRASKVINESHELPTRLVDGKSHMESHHSDRQIWAQYQQLQAKLIMPQARSPVKALLNGLFCRVDWGKWKGVGMMGQATRTYWMRRRLSEDNERRKGERELIATNLRKQASRGLLRIQPNSLTTLLNQVSTTRGAGRITLDADRARMLLECHGSAEDCTKVLQRYARGIHSRYLFEKRKLEINLSLTKQCQQREMYLGVAKTFVKVLLETATPCLARKLIKPAHISIRILNGCHYFLLVYNLKPQRIRTQPRHTWYHHHPFIKCAVPIFGHGSSGKGAGHDSVEQVRQCRLWTFPQDRLLITSFNPRNQETNAKEVDRSDLLAQFNRAQAGRLIPPSSATANLKSKMCTQIMLDETSNSFFPHQGLVNNDMSCFREKLHTAAAHERIHKHSWIKSVIDATAAADRHKVARLRFEKFAMAHEEVVMRRFLNKMLYLEAIADSRNALAWSSTETIAFDAIDAVSSDWRQSQDLFENGSEWKALRIKRVTRVQEEILQRDQATKRLIMCASRAEIALHLVEETVQKTQMERAREVHERAALLCEEMHAAAVCASMRNTFTVKLLLSRLTLRGVAAVGLWRARWNLRWRKPECIWNTVDRCVKLVRMPHPGPVSSNISSNLFAAGHISTAQSTANRFIIVLTQDPNSSTLLLVGESPSRSLQRFEVLIRPSELQSIIGTEMPSLMRLYCEFGEVTPSTAFKNSTLTKNAIARLKTAQQVSSILCSQLHFDAFTGLPCVGKVWYARRRDLLLRQLYHGGSLGNVEDSSDDFRVVLEGKEWARIVEFAQPCGRWWLDALVAKRSFQRGVLVFRGTCRVANRSLNIIVYDAWGDLRFESYDSVAACHYSLNVTLPAIVRGLVAEAEFILLAQLLYAVTVCTYPSKLIHTLAGRLDLVLPGEDRDSIDILDSLHFVRPTRRWWWRAPLAHERPRMIFHEVTMTKFRGPAFTEEIKVSACPAHIALFADGAGNWRIALIPSPNALADSQTLFLDIPGHMLIVLLRHLISGQEKLNLSKHGAPHIVQSTINNITSGLSFPSSNHHADLWEFIKLRIEITDEDSAHRRPPGFCRSRRKRSAWLANKALARFERWINREDSIMHPTTTSRMIRDAHETLIAIDAKTSSIESYKSLALTPLPCDNSHAHIEHSSPWLRKPVLPQLAPVPFETHTVQISLDDHGDFAIRVVRAQFKEVVSRIVGAENQQMVTENKSSLNARGACARDQARTCLANKLAQARINITKSTVGRFSKKSAFIVSKIIGLRRWHGLQIRHIKHMRWLARVAVTVALPRLCIVLGESSRCHLTLPSDTWRDIAWNNNDTDRTRLQTALSVKVMSPKRSCSYWYQISHSILIARCVVSIPVITTSKNAWGGAIKKQARGPWIVSVLLQETTLQFLAYNPCSSSQLTTRVSALDYLPVSKTIIQMLRCDSALLPPETTWEPSRWWLPAILARAVQTASTSTLSSLASVAASLAVNDAARHVTCCITWTKSEVPIAAKKMQNRLSVAFGLQRRGIIAAIAPVAGTRSFCQVKNAEGMELTRANFVTLHFSADSDTPLLPRLLHLSKRKDDVIRKLIQAPIGTPLRKVVLKEARGDSVLWPEKVVICFADIASCSKFSLKCTCVNVRATAILREHSAGGLVQTVYGTALWMSPIQNVATDPNETNKTSGLMIAHTLASQDADATAARKANCRAQNHIKATRLDQVNIAKNQWRDVAERRLLALLPWMERASRVTKGSGGLVRCHHPHTITCLSTLQVHAEASLQRAHGDVFDAVTSMIRSSSSDGTRAKEDVSGGNLQLWNLWRGLVLTHACQCALPFATCAVPYCTLARALVLASEDPQAENHFVKMKHTVPTLLEVVGSSNNSQWGTKVSQQIDMLLASEVTPDGRLKVVDSTTSQLRIADEHGTSTASSTRRKIILSAEQRYSRPEYRRVCAYQNELDIETELDPRRHTPLEEGHAIEEGHAASAPAKQETLVFSRIAIPRFLAAALLCHHREFDALGTPAGATFRSVSDLKFCGNSSFFTWLLGRLRLDYRIDRKTADLKFNLEHGRAALSLSGELCLLRILQYVPNQRKPRKVHTNILTTDQADEKIDLNLTPFENKPGRKLILDVYSTTSSSCGTLMVTRHMICAAMPLRGDRCVQRAAWLLYLNSDADLADWLLRHASVVLKRQGSIVSFTSRRCFVAVITMFLPNRQSTARLLKTEMPGGVRHHEEWETKYSGFPTQTTRALRLASGRKGLALYRRGKAPVYAHITTSEWALMTSTDKTK</sequence>
<accession>A0A8J2WHN9</accession>
<dbReference type="OrthoDB" id="190203at2759"/>
<dbReference type="Proteomes" id="UP000789595">
    <property type="component" value="Unassembled WGS sequence"/>
</dbReference>
<name>A0A8J2WHN9_9STRA</name>
<organism evidence="1 2">
    <name type="scientific">Pelagomonas calceolata</name>
    <dbReference type="NCBI Taxonomy" id="35677"/>
    <lineage>
        <taxon>Eukaryota</taxon>
        <taxon>Sar</taxon>
        <taxon>Stramenopiles</taxon>
        <taxon>Ochrophyta</taxon>
        <taxon>Pelagophyceae</taxon>
        <taxon>Pelagomonadales</taxon>
        <taxon>Pelagomonadaceae</taxon>
        <taxon>Pelagomonas</taxon>
    </lineage>
</organism>